<proteinExistence type="predicted"/>
<dbReference type="HOGENOM" id="CLU_1992372_0_0_1"/>
<name>Q2GPN2_CHAGB</name>
<dbReference type="InParanoid" id="Q2GPN2"/>
<accession>Q2GPN2</accession>
<dbReference type="AlphaFoldDB" id="Q2GPN2"/>
<organism evidence="1 2">
    <name type="scientific">Chaetomium globosum (strain ATCC 6205 / CBS 148.51 / DSM 1962 / NBRC 6347 / NRRL 1970)</name>
    <name type="common">Soil fungus</name>
    <dbReference type="NCBI Taxonomy" id="306901"/>
    <lineage>
        <taxon>Eukaryota</taxon>
        <taxon>Fungi</taxon>
        <taxon>Dikarya</taxon>
        <taxon>Ascomycota</taxon>
        <taxon>Pezizomycotina</taxon>
        <taxon>Sordariomycetes</taxon>
        <taxon>Sordariomycetidae</taxon>
        <taxon>Sordariales</taxon>
        <taxon>Chaetomiaceae</taxon>
        <taxon>Chaetomium</taxon>
    </lineage>
</organism>
<evidence type="ECO:0000313" key="1">
    <source>
        <dbReference type="EMBL" id="EAQ83668.1"/>
    </source>
</evidence>
<protein>
    <recommendedName>
        <fullName evidence="3">Peptidase S1 domain-containing protein</fullName>
    </recommendedName>
</protein>
<dbReference type="RefSeq" id="XP_001227999.1">
    <property type="nucleotide sequence ID" value="XM_001227998.1"/>
</dbReference>
<dbReference type="EMBL" id="CH408035">
    <property type="protein sequence ID" value="EAQ83668.1"/>
    <property type="molecule type" value="Genomic_DNA"/>
</dbReference>
<keyword evidence="2" id="KW-1185">Reference proteome</keyword>
<evidence type="ECO:0000313" key="2">
    <source>
        <dbReference type="Proteomes" id="UP000001056"/>
    </source>
</evidence>
<gene>
    <name evidence="1" type="ORF">CHGG_10072</name>
</gene>
<dbReference type="GeneID" id="4396623"/>
<reference evidence="2" key="1">
    <citation type="journal article" date="2015" name="Genome Announc.">
        <title>Draft genome sequence of the cellulolytic fungus Chaetomium globosum.</title>
        <authorList>
            <person name="Cuomo C.A."/>
            <person name="Untereiner W.A."/>
            <person name="Ma L.-J."/>
            <person name="Grabherr M."/>
            <person name="Birren B.W."/>
        </authorList>
    </citation>
    <scope>NUCLEOTIDE SEQUENCE [LARGE SCALE GENOMIC DNA]</scope>
    <source>
        <strain evidence="2">ATCC 6205 / CBS 148.51 / DSM 1962 / NBRC 6347 / NRRL 1970</strain>
    </source>
</reference>
<dbReference type="OrthoDB" id="4582150at2759"/>
<dbReference type="VEuPathDB" id="FungiDB:CHGG_10072"/>
<evidence type="ECO:0008006" key="3">
    <source>
        <dbReference type="Google" id="ProtNLM"/>
    </source>
</evidence>
<dbReference type="Proteomes" id="UP000001056">
    <property type="component" value="Unassembled WGS sequence"/>
</dbReference>
<dbReference type="eggNOG" id="ENOG502T3HY">
    <property type="taxonomic scope" value="Eukaryota"/>
</dbReference>
<sequence>MEKCDCVYKVGASTKCTIGEFDKLRPDCVTKESRYMDMDGTGVAVESDEFMFISEDLDVPFARLGDSGSIVWDTHGNAVGLLFRGQRPNQTRGWCVYVTPIEDVFESIKAKSGNKIQEIRFLGEP</sequence>